<dbReference type="PANTHER" id="PTHR42695:SF5">
    <property type="entry name" value="GLUTAMINE AMIDOTRANSFERASE YLR126C-RELATED"/>
    <property type="match status" value="1"/>
</dbReference>
<dbReference type="EMBL" id="FOCV01000008">
    <property type="protein sequence ID" value="SEN84392.1"/>
    <property type="molecule type" value="Genomic_DNA"/>
</dbReference>
<evidence type="ECO:0000313" key="4">
    <source>
        <dbReference type="Proteomes" id="UP000183063"/>
    </source>
</evidence>
<dbReference type="STRING" id="501024.RTCCBAU85039_2391"/>
<dbReference type="AlphaFoldDB" id="A0A1H8JUI8"/>
<dbReference type="PANTHER" id="PTHR42695">
    <property type="entry name" value="GLUTAMINE AMIDOTRANSFERASE YLR126C-RELATED"/>
    <property type="match status" value="1"/>
</dbReference>
<evidence type="ECO:0000313" key="3">
    <source>
        <dbReference type="EMBL" id="SEN84392.1"/>
    </source>
</evidence>
<dbReference type="Pfam" id="PF00117">
    <property type="entry name" value="GATase"/>
    <property type="match status" value="1"/>
</dbReference>
<dbReference type="Proteomes" id="UP000198939">
    <property type="component" value="Unassembled WGS sequence"/>
</dbReference>
<keyword evidence="2" id="KW-0315">Glutamine amidotransferase</keyword>
<dbReference type="SUPFAM" id="SSF52317">
    <property type="entry name" value="Class I glutamine amidotransferase-like"/>
    <property type="match status" value="1"/>
</dbReference>
<feature type="domain" description="Glutamine amidotransferase" evidence="1">
    <location>
        <begin position="173"/>
        <end position="312"/>
    </location>
</feature>
<sequence length="376" mass="40915">MAEVAAGLDDIADALLQFLRTWKAAVALALPDQVAIDTDLEIAARPGNERHFGETVSEGLQKLLRHPAGTQQPVALGAVEDRHAGFLVAHVRFPFVMPVYELPWRGAIHIAIAQRLVFLSVSKIVFEMLMRVAVIENMKSTPLGSLGVALAEAKAEVERFHPWIDGKLPASIADHDALVVLGGEQNAIDDENYPYLPALAQLMRDFADADKAVLGICLGAQILARAYGAENHLNAGLEFGWHAVSKSRDGRTDPLLCGLSDDFTTFQWHSDTFTLPEGAKRLAVSSLTQNQAFRVARAAYGTQFHFEASASVIDSWKAEFAASIEQMEPGWHERYTTLAAGHASESDASGLAIGRNWVRMIQAEARPFLKAVAAAR</sequence>
<dbReference type="Proteomes" id="UP000183063">
    <property type="component" value="Unassembled WGS sequence"/>
</dbReference>
<evidence type="ECO:0000313" key="2">
    <source>
        <dbReference type="EMBL" id="SEH79303.1"/>
    </source>
</evidence>
<dbReference type="GO" id="GO:0005829">
    <property type="term" value="C:cytosol"/>
    <property type="evidence" value="ECO:0007669"/>
    <property type="project" value="TreeGrafter"/>
</dbReference>
<dbReference type="PROSITE" id="PS51273">
    <property type="entry name" value="GATASE_TYPE_1"/>
    <property type="match status" value="1"/>
</dbReference>
<dbReference type="InterPro" id="IPR044992">
    <property type="entry name" value="ChyE-like"/>
</dbReference>
<dbReference type="GO" id="GO:0016740">
    <property type="term" value="F:transferase activity"/>
    <property type="evidence" value="ECO:0007669"/>
    <property type="project" value="UniProtKB-KW"/>
</dbReference>
<keyword evidence="2" id="KW-0808">Transferase</keyword>
<reference evidence="3 5" key="2">
    <citation type="submission" date="2016-10" db="EMBL/GenBank/DDBJ databases">
        <authorList>
            <person name="Varghese N."/>
            <person name="Submissions S."/>
        </authorList>
    </citation>
    <scope>NUCLEOTIDE SEQUENCE [LARGE SCALE GENOMIC DNA]</scope>
    <source>
        <strain evidence="3 5">CGMCC 1.7071</strain>
    </source>
</reference>
<dbReference type="InterPro" id="IPR029062">
    <property type="entry name" value="Class_I_gatase-like"/>
</dbReference>
<name>A0A1H8JUI8_9HYPH</name>
<keyword evidence="5" id="KW-1185">Reference proteome</keyword>
<reference evidence="4" key="3">
    <citation type="submission" date="2016-10" db="EMBL/GenBank/DDBJ databases">
        <authorList>
            <person name="Wibberg D."/>
        </authorList>
    </citation>
    <scope>NUCLEOTIDE SEQUENCE [LARGE SCALE GENOMIC DNA]</scope>
</reference>
<reference evidence="2" key="1">
    <citation type="submission" date="2016-10" db="EMBL/GenBank/DDBJ databases">
        <authorList>
            <person name="de Groot N.N."/>
        </authorList>
    </citation>
    <scope>NUCLEOTIDE SEQUENCE [LARGE SCALE GENOMIC DNA]</scope>
    <source>
        <strain evidence="2">CCBAU85039</strain>
    </source>
</reference>
<dbReference type="CDD" id="cd01741">
    <property type="entry name" value="GATase1_1"/>
    <property type="match status" value="1"/>
</dbReference>
<gene>
    <name evidence="2" type="ORF">RTCCBAU85039_2391</name>
    <name evidence="3" type="ORF">SAMN05216228_100867</name>
</gene>
<organism evidence="2 4">
    <name type="scientific">Rhizobium tibeticum</name>
    <dbReference type="NCBI Taxonomy" id="501024"/>
    <lineage>
        <taxon>Bacteria</taxon>
        <taxon>Pseudomonadati</taxon>
        <taxon>Pseudomonadota</taxon>
        <taxon>Alphaproteobacteria</taxon>
        <taxon>Hyphomicrobiales</taxon>
        <taxon>Rhizobiaceae</taxon>
        <taxon>Rhizobium/Agrobacterium group</taxon>
        <taxon>Rhizobium</taxon>
    </lineage>
</organism>
<proteinExistence type="predicted"/>
<protein>
    <submittedName>
        <fullName evidence="2 3">Glutamine amidotransferase</fullName>
    </submittedName>
</protein>
<accession>A0A1H8JUI8</accession>
<evidence type="ECO:0000259" key="1">
    <source>
        <dbReference type="Pfam" id="PF00117"/>
    </source>
</evidence>
<evidence type="ECO:0000313" key="5">
    <source>
        <dbReference type="Proteomes" id="UP000198939"/>
    </source>
</evidence>
<dbReference type="InterPro" id="IPR017926">
    <property type="entry name" value="GATASE"/>
</dbReference>
<dbReference type="EMBL" id="FNXB01000010">
    <property type="protein sequence ID" value="SEH79303.1"/>
    <property type="molecule type" value="Genomic_DNA"/>
</dbReference>
<dbReference type="Gene3D" id="3.40.50.880">
    <property type="match status" value="1"/>
</dbReference>